<sequence>MKNFFDYDLSSPQERQERFQNYPELSKFYIALQEELSQDEYEKLYEAEKQSFNSLIQSKSRNKLQWIQ</sequence>
<gene>
    <name evidence="1" type="ORF">F0145_11030</name>
</gene>
<organism evidence="1 2">
    <name type="scientific">Adhaeribacter rhizoryzae</name>
    <dbReference type="NCBI Taxonomy" id="2607907"/>
    <lineage>
        <taxon>Bacteria</taxon>
        <taxon>Pseudomonadati</taxon>
        <taxon>Bacteroidota</taxon>
        <taxon>Cytophagia</taxon>
        <taxon>Cytophagales</taxon>
        <taxon>Hymenobacteraceae</taxon>
        <taxon>Adhaeribacter</taxon>
    </lineage>
</organism>
<evidence type="ECO:0000313" key="2">
    <source>
        <dbReference type="Proteomes" id="UP000323426"/>
    </source>
</evidence>
<evidence type="ECO:0000313" key="1">
    <source>
        <dbReference type="EMBL" id="KAA5546418.1"/>
    </source>
</evidence>
<keyword evidence="2" id="KW-1185">Reference proteome</keyword>
<dbReference type="Proteomes" id="UP000323426">
    <property type="component" value="Unassembled WGS sequence"/>
</dbReference>
<dbReference type="AlphaFoldDB" id="A0A5M6DFX7"/>
<protein>
    <submittedName>
        <fullName evidence="1">Uncharacterized protein</fullName>
    </submittedName>
</protein>
<name>A0A5M6DFX7_9BACT</name>
<accession>A0A5M6DFX7</accession>
<dbReference type="EMBL" id="VWSF01000007">
    <property type="protein sequence ID" value="KAA5546418.1"/>
    <property type="molecule type" value="Genomic_DNA"/>
</dbReference>
<dbReference type="RefSeq" id="WP_150088465.1">
    <property type="nucleotide sequence ID" value="NZ_VWSF01000007.1"/>
</dbReference>
<comment type="caution">
    <text evidence="1">The sequence shown here is derived from an EMBL/GenBank/DDBJ whole genome shotgun (WGS) entry which is preliminary data.</text>
</comment>
<proteinExistence type="predicted"/>
<reference evidence="1 2" key="1">
    <citation type="submission" date="2019-09" db="EMBL/GenBank/DDBJ databases">
        <title>Genome sequence and assembly of Adhaeribacter sp.</title>
        <authorList>
            <person name="Chhetri G."/>
        </authorList>
    </citation>
    <scope>NUCLEOTIDE SEQUENCE [LARGE SCALE GENOMIC DNA]</scope>
    <source>
        <strain evidence="1 2">DK36</strain>
    </source>
</reference>